<dbReference type="EMBL" id="CAJVPS010000174">
    <property type="protein sequence ID" value="CAG8460878.1"/>
    <property type="molecule type" value="Genomic_DNA"/>
</dbReference>
<dbReference type="Gene3D" id="3.30.230.70">
    <property type="entry name" value="GHMP Kinase, N-terminal domain"/>
    <property type="match status" value="1"/>
</dbReference>
<feature type="domain" description="Exoribonuclease phosphorolytic" evidence="8">
    <location>
        <begin position="217"/>
        <end position="280"/>
    </location>
</feature>
<dbReference type="InterPro" id="IPR015847">
    <property type="entry name" value="ExoRNase_PH_dom2"/>
</dbReference>
<dbReference type="GO" id="GO:0071028">
    <property type="term" value="P:nuclear mRNA surveillance"/>
    <property type="evidence" value="ECO:0007669"/>
    <property type="project" value="TreeGrafter"/>
</dbReference>
<comment type="similarity">
    <text evidence="3">Belongs to the RNase PH family.</text>
</comment>
<reference evidence="9" key="1">
    <citation type="submission" date="2021-06" db="EMBL/GenBank/DDBJ databases">
        <authorList>
            <person name="Kallberg Y."/>
            <person name="Tangrot J."/>
            <person name="Rosling A."/>
        </authorList>
    </citation>
    <scope>NUCLEOTIDE SEQUENCE</scope>
    <source>
        <strain evidence="9">FL130A</strain>
    </source>
</reference>
<comment type="subcellular location">
    <subcellularLocation>
        <location evidence="1">Cytoplasm</location>
    </subcellularLocation>
    <subcellularLocation>
        <location evidence="2">Nucleus</location>
        <location evidence="2">Nucleolus</location>
    </subcellularLocation>
</comment>
<dbReference type="SUPFAM" id="SSF55666">
    <property type="entry name" value="Ribonuclease PH domain 2-like"/>
    <property type="match status" value="1"/>
</dbReference>
<dbReference type="Pfam" id="PF03725">
    <property type="entry name" value="RNase_PH_C"/>
    <property type="match status" value="1"/>
</dbReference>
<dbReference type="InterPro" id="IPR020568">
    <property type="entry name" value="Ribosomal_Su5_D2-typ_SF"/>
</dbReference>
<dbReference type="PANTHER" id="PTHR11097:SF8">
    <property type="entry name" value="EXOSOME COMPLEX COMPONENT RRP42"/>
    <property type="match status" value="1"/>
</dbReference>
<dbReference type="GO" id="GO:0016075">
    <property type="term" value="P:rRNA catabolic process"/>
    <property type="evidence" value="ECO:0007669"/>
    <property type="project" value="TreeGrafter"/>
</dbReference>
<evidence type="ECO:0000259" key="7">
    <source>
        <dbReference type="Pfam" id="PF01138"/>
    </source>
</evidence>
<evidence type="ECO:0000256" key="2">
    <source>
        <dbReference type="ARBA" id="ARBA00004604"/>
    </source>
</evidence>
<dbReference type="GO" id="GO:0000467">
    <property type="term" value="P:exonucleolytic trimming to generate mature 3'-end of 5.8S rRNA from tricistronic rRNA transcript (SSU-rRNA, 5.8S rRNA, LSU-rRNA)"/>
    <property type="evidence" value="ECO:0007669"/>
    <property type="project" value="TreeGrafter"/>
</dbReference>
<dbReference type="GO" id="GO:0000176">
    <property type="term" value="C:nuclear exosome (RNase complex)"/>
    <property type="evidence" value="ECO:0007669"/>
    <property type="project" value="UniProtKB-ARBA"/>
</dbReference>
<evidence type="ECO:0000313" key="9">
    <source>
        <dbReference type="EMBL" id="CAG8460878.1"/>
    </source>
</evidence>
<keyword evidence="10" id="KW-1185">Reference proteome</keyword>
<dbReference type="AlphaFoldDB" id="A0A9N8VUE5"/>
<accession>A0A9N8VUE5</accession>
<evidence type="ECO:0000256" key="5">
    <source>
        <dbReference type="ARBA" id="ARBA00022835"/>
    </source>
</evidence>
<feature type="domain" description="Exoribonuclease phosphorolytic" evidence="7">
    <location>
        <begin position="31"/>
        <end position="116"/>
    </location>
</feature>
<evidence type="ECO:0000256" key="4">
    <source>
        <dbReference type="ARBA" id="ARBA00022490"/>
    </source>
</evidence>
<dbReference type="Proteomes" id="UP000789508">
    <property type="component" value="Unassembled WGS sequence"/>
</dbReference>
<keyword evidence="5" id="KW-0271">Exosome</keyword>
<dbReference type="GO" id="GO:0034476">
    <property type="term" value="P:U5 snRNA 3'-end processing"/>
    <property type="evidence" value="ECO:0007669"/>
    <property type="project" value="TreeGrafter"/>
</dbReference>
<comment type="caution">
    <text evidence="9">The sequence shown here is derived from an EMBL/GenBank/DDBJ whole genome shotgun (WGS) entry which is preliminary data.</text>
</comment>
<dbReference type="GO" id="GO:0005730">
    <property type="term" value="C:nucleolus"/>
    <property type="evidence" value="ECO:0007669"/>
    <property type="project" value="UniProtKB-SubCell"/>
</dbReference>
<dbReference type="InterPro" id="IPR027408">
    <property type="entry name" value="PNPase/RNase_PH_dom_sf"/>
</dbReference>
<evidence type="ECO:0000259" key="8">
    <source>
        <dbReference type="Pfam" id="PF03725"/>
    </source>
</evidence>
<dbReference type="Pfam" id="PF01138">
    <property type="entry name" value="RNase_PH"/>
    <property type="match status" value="1"/>
</dbReference>
<protein>
    <recommendedName>
        <fullName evidence="6">Ribosomal RNA-processing protein 42</fullName>
    </recommendedName>
</protein>
<dbReference type="GO" id="GO:0035925">
    <property type="term" value="F:mRNA 3'-UTR AU-rich region binding"/>
    <property type="evidence" value="ECO:0007669"/>
    <property type="project" value="TreeGrafter"/>
</dbReference>
<sequence length="323" mass="35680">MQTLISHSERDYILHGVESNLRADGRGRLDYRQVTFETGLISQCSGSARCRLGEGTDVLVGVKVEIGQIEVDGAEEVVNDKKAKRGRVVCNVECSPIASQQFAGRGAEDYNNELTQIMELIFNGPQAGIDLEKLCIVPGIWRDVIHYNIVVAHNRYHAEQVLDYAGNILDTIFLTTRAALYNTRVPKTIVQEVEGMMEIEVLDDVQEAERIVGWEQIPIAVTLNKIGSRHIIDATPLEELATEAKLLVSVNKQGKICGMQKSGEGSIEPSLLNEMIQTGRTIGQKIIEAFDVRLREEEVESLKSSSRGGGQINIQKLGFFAAT</sequence>
<dbReference type="GO" id="GO:0000177">
    <property type="term" value="C:cytoplasmic exosome (RNase complex)"/>
    <property type="evidence" value="ECO:0007669"/>
    <property type="project" value="TreeGrafter"/>
</dbReference>
<evidence type="ECO:0000313" key="10">
    <source>
        <dbReference type="Proteomes" id="UP000789508"/>
    </source>
</evidence>
<dbReference type="GO" id="GO:0034473">
    <property type="term" value="P:U1 snRNA 3'-end processing"/>
    <property type="evidence" value="ECO:0007669"/>
    <property type="project" value="TreeGrafter"/>
</dbReference>
<dbReference type="SUPFAM" id="SSF54211">
    <property type="entry name" value="Ribosomal protein S5 domain 2-like"/>
    <property type="match status" value="1"/>
</dbReference>
<dbReference type="CDD" id="cd11367">
    <property type="entry name" value="RNase_PH_RRP42"/>
    <property type="match status" value="1"/>
</dbReference>
<evidence type="ECO:0000256" key="1">
    <source>
        <dbReference type="ARBA" id="ARBA00004496"/>
    </source>
</evidence>
<dbReference type="OrthoDB" id="272245at2759"/>
<keyword evidence="4" id="KW-0963">Cytoplasm</keyword>
<dbReference type="GO" id="GO:0034475">
    <property type="term" value="P:U4 snRNA 3'-end processing"/>
    <property type="evidence" value="ECO:0007669"/>
    <property type="project" value="TreeGrafter"/>
</dbReference>
<evidence type="ECO:0000256" key="3">
    <source>
        <dbReference type="ARBA" id="ARBA00006678"/>
    </source>
</evidence>
<dbReference type="InterPro" id="IPR001247">
    <property type="entry name" value="ExoRNase_PH_dom1"/>
</dbReference>
<dbReference type="GO" id="GO:0071035">
    <property type="term" value="P:nuclear polyadenylation-dependent rRNA catabolic process"/>
    <property type="evidence" value="ECO:0007669"/>
    <property type="project" value="TreeGrafter"/>
</dbReference>
<dbReference type="InterPro" id="IPR036345">
    <property type="entry name" value="ExoRNase_PH_dom2_sf"/>
</dbReference>
<gene>
    <name evidence="9" type="ORF">ALEPTO_LOCUS1530</name>
</gene>
<organism evidence="9 10">
    <name type="scientific">Ambispora leptoticha</name>
    <dbReference type="NCBI Taxonomy" id="144679"/>
    <lineage>
        <taxon>Eukaryota</taxon>
        <taxon>Fungi</taxon>
        <taxon>Fungi incertae sedis</taxon>
        <taxon>Mucoromycota</taxon>
        <taxon>Glomeromycotina</taxon>
        <taxon>Glomeromycetes</taxon>
        <taxon>Archaeosporales</taxon>
        <taxon>Ambisporaceae</taxon>
        <taxon>Ambispora</taxon>
    </lineage>
</organism>
<dbReference type="GO" id="GO:0071038">
    <property type="term" value="P:TRAMP-dependent tRNA surveillance pathway"/>
    <property type="evidence" value="ECO:0007669"/>
    <property type="project" value="TreeGrafter"/>
</dbReference>
<name>A0A9N8VUE5_9GLOM</name>
<dbReference type="PANTHER" id="PTHR11097">
    <property type="entry name" value="EXOSOME COMPLEX EXONUCLEASE RIBOSOMAL RNA PROCESSING PROTEIN"/>
    <property type="match status" value="1"/>
</dbReference>
<evidence type="ECO:0000256" key="6">
    <source>
        <dbReference type="ARBA" id="ARBA00042523"/>
    </source>
</evidence>
<proteinExistence type="inferred from homology"/>
<dbReference type="InterPro" id="IPR050590">
    <property type="entry name" value="Exosome_comp_Rrp42_subfam"/>
</dbReference>